<keyword evidence="4" id="KW-1185">Reference proteome</keyword>
<dbReference type="InterPro" id="IPR002933">
    <property type="entry name" value="Peptidase_M20"/>
</dbReference>
<dbReference type="NCBIfam" id="NF006772">
    <property type="entry name" value="PRK09290.2-1"/>
    <property type="match status" value="1"/>
</dbReference>
<dbReference type="Pfam" id="PF01546">
    <property type="entry name" value="Peptidase_M20"/>
    <property type="match status" value="1"/>
</dbReference>
<organism evidence="3 4">
    <name type="scientific">Labrys wisconsinensis</name>
    <dbReference type="NCBI Taxonomy" id="425677"/>
    <lineage>
        <taxon>Bacteria</taxon>
        <taxon>Pseudomonadati</taxon>
        <taxon>Pseudomonadota</taxon>
        <taxon>Alphaproteobacteria</taxon>
        <taxon>Hyphomicrobiales</taxon>
        <taxon>Xanthobacteraceae</taxon>
        <taxon>Labrys</taxon>
    </lineage>
</organism>
<comment type="similarity">
    <text evidence="1">Belongs to the peptidase M20 family.</text>
</comment>
<dbReference type="InterPro" id="IPR010158">
    <property type="entry name" value="Amidase_Cbmase"/>
</dbReference>
<dbReference type="RefSeq" id="WP_307267703.1">
    <property type="nucleotide sequence ID" value="NZ_JAUSVX010000001.1"/>
</dbReference>
<dbReference type="InterPro" id="IPR036264">
    <property type="entry name" value="Bact_exopeptidase_dim_dom"/>
</dbReference>
<evidence type="ECO:0000313" key="3">
    <source>
        <dbReference type="EMBL" id="MDQ0467697.1"/>
    </source>
</evidence>
<evidence type="ECO:0000256" key="2">
    <source>
        <dbReference type="ARBA" id="ARBA00022801"/>
    </source>
</evidence>
<dbReference type="PIRSF" id="PIRSF001235">
    <property type="entry name" value="Amidase_carbamoylase"/>
    <property type="match status" value="1"/>
</dbReference>
<keyword evidence="3" id="KW-0560">Oxidoreductase</keyword>
<protein>
    <submittedName>
        <fullName evidence="3">N-carbamoyl-L-amino-acid hydrolase</fullName>
        <ecNumber evidence="3">3.5.1.87</ecNumber>
    </submittedName>
</protein>
<dbReference type="PANTHER" id="PTHR32494:SF5">
    <property type="entry name" value="ALLANTOATE AMIDOHYDROLASE"/>
    <property type="match status" value="1"/>
</dbReference>
<reference evidence="3 4" key="1">
    <citation type="submission" date="2023-07" db="EMBL/GenBank/DDBJ databases">
        <title>Genomic Encyclopedia of Type Strains, Phase IV (KMG-IV): sequencing the most valuable type-strain genomes for metagenomic binning, comparative biology and taxonomic classification.</title>
        <authorList>
            <person name="Goeker M."/>
        </authorList>
    </citation>
    <scope>NUCLEOTIDE SEQUENCE [LARGE SCALE GENOMIC DNA]</scope>
    <source>
        <strain evidence="3 4">DSM 19619</strain>
    </source>
</reference>
<dbReference type="EC" id="3.5.1.87" evidence="3"/>
<dbReference type="EMBL" id="JAUSVX010000001">
    <property type="protein sequence ID" value="MDQ0467697.1"/>
    <property type="molecule type" value="Genomic_DNA"/>
</dbReference>
<dbReference type="Gene3D" id="3.30.70.360">
    <property type="match status" value="1"/>
</dbReference>
<dbReference type="Gene3D" id="3.40.630.10">
    <property type="entry name" value="Zn peptidases"/>
    <property type="match status" value="1"/>
</dbReference>
<sequence>MSGATLHELIAAFAAHGDSGDGGVCRLTGSAEDKAARDHLADEIRRRGLALTVDPIGNMFGAASLAPSSDEAVLVGSHLDSQPTGGRYDGAYGVLAGLLAVEAVAARAAREPGAAKRNLALANWTNEEGARFQPSLTGSSVQAGLLPLDAALALTDGEGVTLGEALAGIGYRGAGTRPFAPARYVELHVEQGPRLEDAGLDIGVVEGAWAARKLSLVFLGEPSHTGPTPMGRRRDALRAAARAIDLIYDGIEASGTGAHASAARIIVHPNSPNVVPDRVQVWFEIRHEDEAMAATLGDRFLAQVAAAARPLGVGVTVAVDERRGAALLDGAGAALVRAAARDLGLSTLAMKTVAGHDALALQKVMPASLIFVPSRDGLSHNPREFTDETALDKGLAVLTEVLWRMVTAEG</sequence>
<gene>
    <name evidence="3" type="ORF">QO011_000692</name>
</gene>
<dbReference type="GO" id="GO:0016491">
    <property type="term" value="F:oxidoreductase activity"/>
    <property type="evidence" value="ECO:0007669"/>
    <property type="project" value="UniProtKB-KW"/>
</dbReference>
<name>A0ABU0J0A1_9HYPH</name>
<dbReference type="Proteomes" id="UP001242480">
    <property type="component" value="Unassembled WGS sequence"/>
</dbReference>
<evidence type="ECO:0000256" key="1">
    <source>
        <dbReference type="ARBA" id="ARBA00006153"/>
    </source>
</evidence>
<dbReference type="SUPFAM" id="SSF53187">
    <property type="entry name" value="Zn-dependent exopeptidases"/>
    <property type="match status" value="1"/>
</dbReference>
<comment type="caution">
    <text evidence="3">The sequence shown here is derived from an EMBL/GenBank/DDBJ whole genome shotgun (WGS) entry which is preliminary data.</text>
</comment>
<dbReference type="SUPFAM" id="SSF55031">
    <property type="entry name" value="Bacterial exopeptidase dimerisation domain"/>
    <property type="match status" value="1"/>
</dbReference>
<dbReference type="NCBIfam" id="TIGR01879">
    <property type="entry name" value="hydantase"/>
    <property type="match status" value="1"/>
</dbReference>
<dbReference type="GO" id="GO:0050538">
    <property type="term" value="F:N-carbamoyl-L-amino-acid hydrolase activity"/>
    <property type="evidence" value="ECO:0007669"/>
    <property type="project" value="UniProtKB-EC"/>
</dbReference>
<dbReference type="PANTHER" id="PTHR32494">
    <property type="entry name" value="ALLANTOATE DEIMINASE-RELATED"/>
    <property type="match status" value="1"/>
</dbReference>
<proteinExistence type="inferred from homology"/>
<accession>A0ABU0J0A1</accession>
<keyword evidence="2 3" id="KW-0378">Hydrolase</keyword>
<evidence type="ECO:0000313" key="4">
    <source>
        <dbReference type="Proteomes" id="UP001242480"/>
    </source>
</evidence>